<keyword evidence="2" id="KW-1185">Reference proteome</keyword>
<name>A0ABX8RV35_NOCIO</name>
<evidence type="ECO:0000313" key="2">
    <source>
        <dbReference type="Proteomes" id="UP000694257"/>
    </source>
</evidence>
<evidence type="ECO:0000313" key="1">
    <source>
        <dbReference type="EMBL" id="QXN93146.1"/>
    </source>
</evidence>
<proteinExistence type="predicted"/>
<evidence type="ECO:0008006" key="3">
    <source>
        <dbReference type="Google" id="ProtNLM"/>
    </source>
</evidence>
<dbReference type="EMBL" id="CP078145">
    <property type="protein sequence ID" value="QXN93146.1"/>
    <property type="molecule type" value="Genomic_DNA"/>
</dbReference>
<gene>
    <name evidence="1" type="ORF">KV110_08590</name>
</gene>
<reference evidence="1 2" key="1">
    <citation type="submission" date="2021-07" db="EMBL/GenBank/DDBJ databases">
        <title>Whole Genome Sequence of Nocardia Iowensis.</title>
        <authorList>
            <person name="Lamm A."/>
            <person name="Collins-Fairclough A.M."/>
            <person name="Bunk B."/>
            <person name="Sproer C."/>
        </authorList>
    </citation>
    <scope>NUCLEOTIDE SEQUENCE [LARGE SCALE GENOMIC DNA]</scope>
    <source>
        <strain evidence="1 2">NRRL 5646</strain>
    </source>
</reference>
<protein>
    <recommendedName>
        <fullName evidence="3">CheW-like domain-containing protein</fullName>
    </recommendedName>
</protein>
<organism evidence="1 2">
    <name type="scientific">Nocardia iowensis</name>
    <dbReference type="NCBI Taxonomy" id="204891"/>
    <lineage>
        <taxon>Bacteria</taxon>
        <taxon>Bacillati</taxon>
        <taxon>Actinomycetota</taxon>
        <taxon>Actinomycetes</taxon>
        <taxon>Mycobacteriales</taxon>
        <taxon>Nocardiaceae</taxon>
        <taxon>Nocardia</taxon>
    </lineage>
</organism>
<dbReference type="RefSeq" id="WP_218474943.1">
    <property type="nucleotide sequence ID" value="NZ_BAABJN010000001.1"/>
</dbReference>
<accession>A0ABX8RV35</accession>
<sequence length="145" mass="15151">MIPALVPGVVPRSQVVLAALPVLADESVVPDPVTDLWLLAAARLDGSGRFRARALLQALDWVPGQRLKLRQAPTILFVHADPVGAGMVTTRGLLALPVATRRWLGVEVGAMVVAVAVPTRGLMVVAAPDRLISLLLEGSGVGDVC</sequence>
<dbReference type="Proteomes" id="UP000694257">
    <property type="component" value="Chromosome"/>
</dbReference>